<sequence>MKIEIFKDEELMFNITKHELVPKHRIISEDEKQQLFVKLKISAEQMPKILKRDPVCRYLGAESGDVVEILRNSRTAGVSVYYKIVEDKIMKL</sequence>
<reference evidence="5 6" key="1">
    <citation type="journal article" date="2013" name="BMC Genomics">
        <title>Genome sequencing and comparative genomics of honey bee microsporidia, Nosema apis reveal novel insights into host-parasite interactions.</title>
        <authorList>
            <person name="Chen Yp."/>
            <person name="Pettis J.S."/>
            <person name="Zhao Y."/>
            <person name="Liu X."/>
            <person name="Tallon L.J."/>
            <person name="Sadzewicz L.D."/>
            <person name="Li R."/>
            <person name="Zheng H."/>
            <person name="Huang S."/>
            <person name="Zhang X."/>
            <person name="Hamilton M.C."/>
            <person name="Pernal S.F."/>
            <person name="Melathopoulos A.P."/>
            <person name="Yan X."/>
            <person name="Evans J.D."/>
        </authorList>
    </citation>
    <scope>NUCLEOTIDE SEQUENCE [LARGE SCALE GENOMIC DNA]</scope>
    <source>
        <strain evidence="5 6">BRL 01</strain>
    </source>
</reference>
<dbReference type="HAMAP" id="MF_00025">
    <property type="entry name" value="RNApol_Rpo5_RPB5"/>
    <property type="match status" value="1"/>
</dbReference>
<evidence type="ECO:0000313" key="5">
    <source>
        <dbReference type="EMBL" id="EQB60334.1"/>
    </source>
</evidence>
<dbReference type="GO" id="GO:0005666">
    <property type="term" value="C:RNA polymerase III complex"/>
    <property type="evidence" value="ECO:0007669"/>
    <property type="project" value="TreeGrafter"/>
</dbReference>
<evidence type="ECO:0000256" key="3">
    <source>
        <dbReference type="ARBA" id="ARBA00025765"/>
    </source>
</evidence>
<dbReference type="GO" id="GO:0042797">
    <property type="term" value="P:tRNA transcription by RNA polymerase III"/>
    <property type="evidence" value="ECO:0007669"/>
    <property type="project" value="TreeGrafter"/>
</dbReference>
<dbReference type="GO" id="GO:0006366">
    <property type="term" value="P:transcription by RNA polymerase II"/>
    <property type="evidence" value="ECO:0007669"/>
    <property type="project" value="TreeGrafter"/>
</dbReference>
<dbReference type="NCBIfam" id="NF007129">
    <property type="entry name" value="PRK09570.1"/>
    <property type="match status" value="1"/>
</dbReference>
<evidence type="ECO:0000313" key="6">
    <source>
        <dbReference type="Proteomes" id="UP000053780"/>
    </source>
</evidence>
<dbReference type="GO" id="GO:0003677">
    <property type="term" value="F:DNA binding"/>
    <property type="evidence" value="ECO:0007669"/>
    <property type="project" value="InterPro"/>
</dbReference>
<organism evidence="5 6">
    <name type="scientific">Vairimorpha apis BRL 01</name>
    <dbReference type="NCBI Taxonomy" id="1037528"/>
    <lineage>
        <taxon>Eukaryota</taxon>
        <taxon>Fungi</taxon>
        <taxon>Fungi incertae sedis</taxon>
        <taxon>Microsporidia</taxon>
        <taxon>Nosematidae</taxon>
        <taxon>Vairimorpha</taxon>
    </lineage>
</organism>
<dbReference type="GO" id="GO:0005736">
    <property type="term" value="C:RNA polymerase I complex"/>
    <property type="evidence" value="ECO:0007669"/>
    <property type="project" value="TreeGrafter"/>
</dbReference>
<gene>
    <name evidence="5" type="ORF">NAPIS_ORF02111</name>
</gene>
<dbReference type="InterPro" id="IPR014381">
    <property type="entry name" value="Arch_Rpo5/euc_Rpb5"/>
</dbReference>
<evidence type="ECO:0000256" key="1">
    <source>
        <dbReference type="ARBA" id="ARBA00004123"/>
    </source>
</evidence>
<dbReference type="FunFam" id="3.90.940.20:FF:000001">
    <property type="entry name" value="DNA-directed RNA polymerases I, II, and III subunit RPABC1"/>
    <property type="match status" value="1"/>
</dbReference>
<proteinExistence type="inferred from homology"/>
<dbReference type="PANTHER" id="PTHR10535:SF0">
    <property type="entry name" value="DNA-DIRECTED RNA POLYMERASES I, II, AND III SUBUNIT RPABC1"/>
    <property type="match status" value="1"/>
</dbReference>
<evidence type="ECO:0000259" key="4">
    <source>
        <dbReference type="Pfam" id="PF01191"/>
    </source>
</evidence>
<dbReference type="OrthoDB" id="248779at2759"/>
<dbReference type="GO" id="GO:0006362">
    <property type="term" value="P:transcription elongation by RNA polymerase I"/>
    <property type="evidence" value="ECO:0007669"/>
    <property type="project" value="TreeGrafter"/>
</dbReference>
<name>T0L740_9MICR</name>
<dbReference type="Proteomes" id="UP000053780">
    <property type="component" value="Unassembled WGS sequence"/>
</dbReference>
<feature type="domain" description="RNA polymerase subunit H/Rpb5 C-terminal" evidence="4">
    <location>
        <begin position="13"/>
        <end position="85"/>
    </location>
</feature>
<keyword evidence="2" id="KW-0804">Transcription</keyword>
<accession>T0L740</accession>
<keyword evidence="5" id="KW-0240">DNA-directed RNA polymerase</keyword>
<dbReference type="Pfam" id="PF01191">
    <property type="entry name" value="RNA_pol_Rpb5_C"/>
    <property type="match status" value="1"/>
</dbReference>
<protein>
    <submittedName>
        <fullName evidence="5">Dna-directed rna polymerase 2</fullName>
    </submittedName>
</protein>
<dbReference type="InterPro" id="IPR035913">
    <property type="entry name" value="RPB5-like_sf"/>
</dbReference>
<evidence type="ECO:0000256" key="2">
    <source>
        <dbReference type="ARBA" id="ARBA00023163"/>
    </source>
</evidence>
<comment type="similarity">
    <text evidence="3">Belongs to the archaeal Rpo5/eukaryotic RPB5 RNA polymerase subunit family.</text>
</comment>
<dbReference type="Gene3D" id="3.90.940.20">
    <property type="entry name" value="RPB5-like RNA polymerase subunit"/>
    <property type="match status" value="1"/>
</dbReference>
<dbReference type="SUPFAM" id="SSF55287">
    <property type="entry name" value="RPB5-like RNA polymerase subunit"/>
    <property type="match status" value="1"/>
</dbReference>
<dbReference type="PANTHER" id="PTHR10535">
    <property type="entry name" value="DNA-DIRECTED RNA POLYMERASES I, II, AND III SUBUNIT RPABC1"/>
    <property type="match status" value="1"/>
</dbReference>
<dbReference type="VEuPathDB" id="MicrosporidiaDB:NAPIS_ORF02111"/>
<dbReference type="PROSITE" id="PS01110">
    <property type="entry name" value="RNA_POL_H_23KD"/>
    <property type="match status" value="1"/>
</dbReference>
<dbReference type="GO" id="GO:0003899">
    <property type="term" value="F:DNA-directed RNA polymerase activity"/>
    <property type="evidence" value="ECO:0007669"/>
    <property type="project" value="InterPro"/>
</dbReference>
<dbReference type="AlphaFoldDB" id="T0L740"/>
<dbReference type="HOGENOM" id="CLU_058320_4_0_1"/>
<comment type="subcellular location">
    <subcellularLocation>
        <location evidence="1">Nucleus</location>
    </subcellularLocation>
</comment>
<dbReference type="InterPro" id="IPR000783">
    <property type="entry name" value="RNA_pol_subH/Rpb5_C"/>
</dbReference>
<dbReference type="EMBL" id="KE647306">
    <property type="protein sequence ID" value="EQB60334.1"/>
    <property type="molecule type" value="Genomic_DNA"/>
</dbReference>
<dbReference type="GO" id="GO:0005665">
    <property type="term" value="C:RNA polymerase II, core complex"/>
    <property type="evidence" value="ECO:0007669"/>
    <property type="project" value="TreeGrafter"/>
</dbReference>
<keyword evidence="6" id="KW-1185">Reference proteome</keyword>
<dbReference type="InterPro" id="IPR020608">
    <property type="entry name" value="RNA_pol_subH/Rpb5_CS"/>
</dbReference>